<dbReference type="PANTHER" id="PTHR46522:SF1">
    <property type="entry name" value="INACTIVE CYTIDINE MONOPHOSPHATE-N-ACETYLNEURAMINIC ACID HYDROXYLASE"/>
    <property type="match status" value="1"/>
</dbReference>
<evidence type="ECO:0000313" key="3">
    <source>
        <dbReference type="Proteomes" id="UP000278085"/>
    </source>
</evidence>
<proteinExistence type="inferred from homology"/>
<name>A0A430HQG9_9BURK</name>
<gene>
    <name evidence="2" type="ORF">EJB06_06090</name>
</gene>
<dbReference type="PANTHER" id="PTHR46522">
    <property type="entry name" value="CYTIDINE MONOPHOSPHATE-N-ACETYLNEURAMINIC ACID HYDROXYLASE"/>
    <property type="match status" value="1"/>
</dbReference>
<reference evidence="2 3" key="1">
    <citation type="submission" date="2018-12" db="EMBL/GenBank/DDBJ databases">
        <authorList>
            <person name="Yang E."/>
        </authorList>
    </citation>
    <scope>NUCLEOTIDE SEQUENCE [LARGE SCALE GENOMIC DNA]</scope>
    <source>
        <strain evidence="2 3">SOD</strain>
    </source>
</reference>
<dbReference type="GO" id="GO:0030338">
    <property type="term" value="F:CMP-N-acetylneuraminate monooxygenase activity"/>
    <property type="evidence" value="ECO:0007669"/>
    <property type="project" value="TreeGrafter"/>
</dbReference>
<dbReference type="SUPFAM" id="SSF56281">
    <property type="entry name" value="Metallo-hydrolase/oxidoreductase"/>
    <property type="match status" value="1"/>
</dbReference>
<dbReference type="GO" id="GO:0005737">
    <property type="term" value="C:cytoplasm"/>
    <property type="evidence" value="ECO:0007669"/>
    <property type="project" value="TreeGrafter"/>
</dbReference>
<keyword evidence="2" id="KW-0378">Hydrolase</keyword>
<sequence>MNPMSPNLLTFVNHACFHIANEHTVLLADPWVEGPVFNNGWSLLDPGTSNAALIADLAALKRNTFIWFSHEHPDHFSVPFVKRLKRDFAGKVTMLFQQTKDKRVVNFLRGNGFDVIECAPGIPVALDDEMRITVFPHADGDAYCLISAGGRHVLDINDCALSTAAQCAVVKASIALLCERVDVLMTQFGYANWVGNPFQAELRCAAAAEKLHRIKLQIEAFGPRITVPFASFVSFAHIDNCYMNDHQNTPRRLAQWARLSRATGSVRFLRPGDTIALGVDTAESLAWASDAAVEHWERLLGAPCELLPSEPPATPAQVRAAADSYRKGANANLLGLPCLLELVGLIQPLTIRIPDIALTIRVSYLRGCTQLHDDELADISMTSPSAVFLFANEYGFSTTHVNARFRVGDSGALQRFSRFFMPQNLGRQGYGVQHPLATLRYLFASLMSRLGRRLAAMQRRLAK</sequence>
<dbReference type="OrthoDB" id="8735373at2"/>
<dbReference type="GO" id="GO:0046381">
    <property type="term" value="P:CMP-N-acetylneuraminate metabolic process"/>
    <property type="evidence" value="ECO:0007669"/>
    <property type="project" value="TreeGrafter"/>
</dbReference>
<accession>A0A430HQG9</accession>
<evidence type="ECO:0000313" key="2">
    <source>
        <dbReference type="EMBL" id="RSZ59765.1"/>
    </source>
</evidence>
<dbReference type="GO" id="GO:0016787">
    <property type="term" value="F:hydrolase activity"/>
    <property type="evidence" value="ECO:0007669"/>
    <property type="project" value="UniProtKB-KW"/>
</dbReference>
<evidence type="ECO:0000256" key="1">
    <source>
        <dbReference type="ARBA" id="ARBA00010303"/>
    </source>
</evidence>
<organism evidence="2 3">
    <name type="scientific">Massilia atriviolacea</name>
    <dbReference type="NCBI Taxonomy" id="2495579"/>
    <lineage>
        <taxon>Bacteria</taxon>
        <taxon>Pseudomonadati</taxon>
        <taxon>Pseudomonadota</taxon>
        <taxon>Betaproteobacteria</taxon>
        <taxon>Burkholderiales</taxon>
        <taxon>Oxalobacteraceae</taxon>
        <taxon>Telluria group</taxon>
        <taxon>Massilia</taxon>
    </lineage>
</organism>
<dbReference type="Proteomes" id="UP000278085">
    <property type="component" value="Unassembled WGS sequence"/>
</dbReference>
<dbReference type="Gene3D" id="3.60.15.10">
    <property type="entry name" value="Ribonuclease Z/Hydroxyacylglutathione hydrolase-like"/>
    <property type="match status" value="1"/>
</dbReference>
<dbReference type="EMBL" id="RXLQ01000003">
    <property type="protein sequence ID" value="RSZ59765.1"/>
    <property type="molecule type" value="Genomic_DNA"/>
</dbReference>
<dbReference type="AlphaFoldDB" id="A0A430HQG9"/>
<protein>
    <submittedName>
        <fullName evidence="2">MBL fold metallo-hydrolase</fullName>
    </submittedName>
</protein>
<dbReference type="InterPro" id="IPR036866">
    <property type="entry name" value="RibonucZ/Hydroxyglut_hydro"/>
</dbReference>
<comment type="similarity">
    <text evidence="1">Belongs to the CMP-Neu5Ac hydroxylase family.</text>
</comment>
<dbReference type="RefSeq" id="WP_126073127.1">
    <property type="nucleotide sequence ID" value="NZ_CP051166.1"/>
</dbReference>
<keyword evidence="3" id="KW-1185">Reference proteome</keyword>
<comment type="caution">
    <text evidence="2">The sequence shown here is derived from an EMBL/GenBank/DDBJ whole genome shotgun (WGS) entry which is preliminary data.</text>
</comment>
<dbReference type="InterPro" id="IPR027033">
    <property type="entry name" value="Cnh"/>
</dbReference>